<proteinExistence type="predicted"/>
<evidence type="ECO:0000313" key="1">
    <source>
        <dbReference type="Proteomes" id="UP000095280"/>
    </source>
</evidence>
<name>A0A1I8FNV3_9PLAT</name>
<dbReference type="AlphaFoldDB" id="A0A1I8FNV3"/>
<organism evidence="1 2">
    <name type="scientific">Macrostomum lignano</name>
    <dbReference type="NCBI Taxonomy" id="282301"/>
    <lineage>
        <taxon>Eukaryota</taxon>
        <taxon>Metazoa</taxon>
        <taxon>Spiralia</taxon>
        <taxon>Lophotrochozoa</taxon>
        <taxon>Platyhelminthes</taxon>
        <taxon>Rhabditophora</taxon>
        <taxon>Macrostomorpha</taxon>
        <taxon>Macrostomida</taxon>
        <taxon>Macrostomidae</taxon>
        <taxon>Macrostomum</taxon>
    </lineage>
</organism>
<accession>A0A1I8FNV3</accession>
<reference evidence="2" key="1">
    <citation type="submission" date="2016-11" db="UniProtKB">
        <authorList>
            <consortium name="WormBaseParasite"/>
        </authorList>
    </citation>
    <scope>IDENTIFICATION</scope>
</reference>
<dbReference type="Proteomes" id="UP000095280">
    <property type="component" value="Unplaced"/>
</dbReference>
<protein>
    <submittedName>
        <fullName evidence="2">Uncharacterized protein</fullName>
    </submittedName>
</protein>
<dbReference type="WBParaSite" id="maker-unitig_41432-snap-gene-0.1-mRNA-1">
    <property type="protein sequence ID" value="maker-unitig_41432-snap-gene-0.1-mRNA-1"/>
    <property type="gene ID" value="maker-unitig_41432-snap-gene-0.1"/>
</dbReference>
<keyword evidence="1" id="KW-1185">Reference proteome</keyword>
<sequence>MFSQRPQQSAPASIRPRCRSACWPPWCLVFLDTKDSSPALCCSIIFEYSNDAYGLGGGPGVALRPCRLWSLVFLRCLCRSTLRLPRVDIAAHILGVPSTGKSFVYLLGLQPSALQALGAAAV</sequence>
<evidence type="ECO:0000313" key="2">
    <source>
        <dbReference type="WBParaSite" id="maker-unitig_41432-snap-gene-0.1-mRNA-1"/>
    </source>
</evidence>